<dbReference type="Proteomes" id="UP000050761">
    <property type="component" value="Unassembled WGS sequence"/>
</dbReference>
<accession>A0A3P8EK90</accession>
<protein>
    <submittedName>
        <fullName evidence="3">AC4</fullName>
    </submittedName>
</protein>
<reference evidence="1 2" key="1">
    <citation type="submission" date="2018-11" db="EMBL/GenBank/DDBJ databases">
        <authorList>
            <consortium name="Pathogen Informatics"/>
        </authorList>
    </citation>
    <scope>NUCLEOTIDE SEQUENCE [LARGE SCALE GENOMIC DNA]</scope>
</reference>
<proteinExistence type="predicted"/>
<gene>
    <name evidence="1" type="ORF">HPBE_LOCUS16956</name>
</gene>
<dbReference type="WBParaSite" id="HPBE_0001695701-mRNA-1">
    <property type="protein sequence ID" value="HPBE_0001695701-mRNA-1"/>
    <property type="gene ID" value="HPBE_0001695701"/>
</dbReference>
<organism evidence="2 3">
    <name type="scientific">Heligmosomoides polygyrus</name>
    <name type="common">Parasitic roundworm</name>
    <dbReference type="NCBI Taxonomy" id="6339"/>
    <lineage>
        <taxon>Eukaryota</taxon>
        <taxon>Metazoa</taxon>
        <taxon>Ecdysozoa</taxon>
        <taxon>Nematoda</taxon>
        <taxon>Chromadorea</taxon>
        <taxon>Rhabditida</taxon>
        <taxon>Rhabditina</taxon>
        <taxon>Rhabditomorpha</taxon>
        <taxon>Strongyloidea</taxon>
        <taxon>Heligmosomidae</taxon>
        <taxon>Heligmosomoides</taxon>
    </lineage>
</organism>
<keyword evidence="2" id="KW-1185">Reference proteome</keyword>
<name>A0A183G5N9_HELPZ</name>
<sequence length="194" mass="21903">MERKPLPRHHERVSTGSVGEKIIVRMTSSRGSMRETITKALRSTLRRTTTEKTTTVHSTPNVYHKSMSDMKSVTSQRISSFDRLPPPVDIMSQSLIQPSACSHRDGCPLYSSPSLTTLKDFDMMNYDGGRSMISTASTSRLFTKEPLQMPKRYKSQNLRSFLNSPGWFEISSQFLVGGLLSTSSSIMLFSRLYH</sequence>
<evidence type="ECO:0000313" key="3">
    <source>
        <dbReference type="WBParaSite" id="HPBE_0001695701-mRNA-1"/>
    </source>
</evidence>
<evidence type="ECO:0000313" key="1">
    <source>
        <dbReference type="EMBL" id="VDP07516.1"/>
    </source>
</evidence>
<reference evidence="3" key="2">
    <citation type="submission" date="2019-09" db="UniProtKB">
        <authorList>
            <consortium name="WormBaseParasite"/>
        </authorList>
    </citation>
    <scope>IDENTIFICATION</scope>
</reference>
<dbReference type="AlphaFoldDB" id="A0A183G5N9"/>
<dbReference type="OrthoDB" id="5816493at2759"/>
<accession>A0A183G5N9</accession>
<dbReference type="EMBL" id="UZAH01029706">
    <property type="protein sequence ID" value="VDP07516.1"/>
    <property type="molecule type" value="Genomic_DNA"/>
</dbReference>
<evidence type="ECO:0000313" key="2">
    <source>
        <dbReference type="Proteomes" id="UP000050761"/>
    </source>
</evidence>